<reference evidence="3" key="4">
    <citation type="submission" date="2025-08" db="UniProtKB">
        <authorList>
            <consortium name="RefSeq"/>
        </authorList>
    </citation>
    <scope>IDENTIFICATION</scope>
</reference>
<dbReference type="InterPro" id="IPR007345">
    <property type="entry name" value="Polysacch_pyruvyl_Trfase"/>
</dbReference>
<dbReference type="PANTHER" id="PTHR36836:SF1">
    <property type="entry name" value="COLANIC ACID BIOSYNTHESIS PROTEIN WCAK"/>
    <property type="match status" value="1"/>
</dbReference>
<dbReference type="PANTHER" id="PTHR36836">
    <property type="entry name" value="COLANIC ACID BIOSYNTHESIS PROTEIN WCAK"/>
    <property type="match status" value="1"/>
</dbReference>
<dbReference type="EC" id="2.4.-.-" evidence="3"/>
<reference evidence="3" key="2">
    <citation type="journal article" date="2003" name="J. Mol. Biol.">
        <title>An evolving hierarchical family classification for glycosyltransferases.</title>
        <authorList>
            <person name="Coutinho P.M."/>
            <person name="Deleury E."/>
            <person name="Davies G.J."/>
            <person name="Henrissat B."/>
        </authorList>
    </citation>
    <scope>NUCLEOTIDE SEQUENCE</scope>
</reference>
<proteinExistence type="predicted"/>
<keyword evidence="3" id="KW-0808">Transferase</keyword>
<organism evidence="2 3">
    <name type="scientific">Derxia gummosa DSM 723</name>
    <dbReference type="NCBI Taxonomy" id="1121388"/>
    <lineage>
        <taxon>Bacteria</taxon>
        <taxon>Pseudomonadati</taxon>
        <taxon>Pseudomonadota</taxon>
        <taxon>Betaproteobacteria</taxon>
        <taxon>Burkholderiales</taxon>
        <taxon>Alcaligenaceae</taxon>
        <taxon>Derxia</taxon>
    </lineage>
</organism>
<accession>A0A8B6X446</accession>
<dbReference type="AlphaFoldDB" id="A0A8B6X446"/>
<dbReference type="Pfam" id="PF04230">
    <property type="entry name" value="PS_pyruv_trans"/>
    <property type="match status" value="1"/>
</dbReference>
<name>A0A8B6X446_9BURK</name>
<keyword evidence="2" id="KW-1185">Reference proteome</keyword>
<evidence type="ECO:0000313" key="3">
    <source>
        <dbReference type="RefSeq" id="WP_028311765.1"/>
    </source>
</evidence>
<sequence>MRLLLVGVPGWNRGDDAIAHAMTRLLREAAPDATIVSCVQRRGVMHGSGARELLARRGAPLAHLRLLFEIARSDLVIIGGGSIIQDRYGAGWVRGIMGLYVEVALLARLFRRPMITAPIGIDPLGTATGRRVARFILSSCNSVFVRDEASAGIAMRLGLLRPYTRPLVATDPALAYAEGRPAANVDAATLVICPALESDTPARLITMFAALISDQLDDDPTLRCRILAMEEREHEDAGRAGLIVAALDPALRTRVTIERPAHVDEAFAILASARAVVTMRLHPMILVSHLVPVFALNRGAKMKAFARDLKLQSLPLDDTDPDRIPALVRGFLAAMDDPEARRGHLADIRAARGQRLQLLGALVECTGYRPAGITPLTQS</sequence>
<dbReference type="GO" id="GO:0016740">
    <property type="term" value="F:transferase activity"/>
    <property type="evidence" value="ECO:0007669"/>
    <property type="project" value="UniProtKB-KW"/>
</dbReference>
<dbReference type="Proteomes" id="UP000675920">
    <property type="component" value="Unplaced"/>
</dbReference>
<reference evidence="3" key="1">
    <citation type="journal article" date="2000" name="EMBO J.">
        <title>Bacterial SLH domain proteins are non-covalently anchored to the cell surface via a conserved mechanism involving wall polysaccharide pyruvylation.</title>
        <authorList>
            <person name="Mesnage S."/>
            <person name="Fontaine T."/>
            <person name="Mignot T."/>
            <person name="Delepierre M."/>
            <person name="Mock M."/>
            <person name="Fouet A."/>
        </authorList>
    </citation>
    <scope>NUCLEOTIDE SEQUENCE</scope>
</reference>
<evidence type="ECO:0000313" key="2">
    <source>
        <dbReference type="Proteomes" id="UP000675920"/>
    </source>
</evidence>
<reference evidence="3" key="3">
    <citation type="journal article" date="2006" name="Glycobiology">
        <title>Structures and mechanisms of glycosyltransferases.</title>
        <authorList>
            <person name="Breton C."/>
            <person name="Snajdrova L."/>
            <person name="Jeanneau C."/>
            <person name="Koca J."/>
            <person name="Imberty A."/>
        </authorList>
    </citation>
    <scope>NUCLEOTIDE SEQUENCE</scope>
</reference>
<protein>
    <submittedName>
        <fullName evidence="3">Polysaccharide pyruvyl transferase family protein</fullName>
        <ecNumber evidence="3">2.4.-.-</ecNumber>
    </submittedName>
</protein>
<dbReference type="RefSeq" id="WP_028311765.1">
    <property type="nucleotide sequence ID" value="NZ_AXWS01000013.1"/>
</dbReference>
<evidence type="ECO:0000259" key="1">
    <source>
        <dbReference type="Pfam" id="PF04230"/>
    </source>
</evidence>
<feature type="domain" description="Polysaccharide pyruvyl transferase" evidence="1">
    <location>
        <begin position="12"/>
        <end position="286"/>
    </location>
</feature>